<name>A0A504Y9D1_FASGI</name>
<reference evidence="2 3" key="1">
    <citation type="submission" date="2019-04" db="EMBL/GenBank/DDBJ databases">
        <title>Annotation for the trematode Fasciola gigantica.</title>
        <authorList>
            <person name="Choi Y.-J."/>
        </authorList>
    </citation>
    <scope>NUCLEOTIDE SEQUENCE [LARGE SCALE GENOMIC DNA]</scope>
    <source>
        <strain evidence="2">Uganda_cow_1</strain>
    </source>
</reference>
<feature type="transmembrane region" description="Helical" evidence="1">
    <location>
        <begin position="265"/>
        <end position="286"/>
    </location>
</feature>
<evidence type="ECO:0000313" key="3">
    <source>
        <dbReference type="Proteomes" id="UP000316759"/>
    </source>
</evidence>
<keyword evidence="1" id="KW-1133">Transmembrane helix</keyword>
<protein>
    <submittedName>
        <fullName evidence="2">Uncharacterized protein</fullName>
    </submittedName>
</protein>
<sequence length="299" mass="33754">FSIIVYQNSTGTSLNDPVSVKVTVFVPRDKLQQKCIITVICGDCSRSNKSQCTVDVANVEHWKRIQLSAYHKTSISQIEDGQRNQIRVQWDNIELKGKVAMSTAISNFVNATDTVDISATVSHSSESNAECDSITMVLHNGPWISEVDLISNGSQVLCNDTNDIRRFAQHISFARHRNHSYNCVFAWPIRARGLLVVPLIPIIKQEIDTQDIQLYGAVGKRDAYQYVTSGRKPCPWIMPVKIIERFPGKMSNRIKEVNTEKSQTFILVTGVLFSILHYANIALLSLSNRRLIAWNEELF</sequence>
<feature type="non-terminal residue" evidence="2">
    <location>
        <position position="1"/>
    </location>
</feature>
<dbReference type="AlphaFoldDB" id="A0A504Y9D1"/>
<dbReference type="EMBL" id="SUNJ01013493">
    <property type="protein sequence ID" value="TPP57236.1"/>
    <property type="molecule type" value="Genomic_DNA"/>
</dbReference>
<dbReference type="Proteomes" id="UP000316759">
    <property type="component" value="Unassembled WGS sequence"/>
</dbReference>
<keyword evidence="3" id="KW-1185">Reference proteome</keyword>
<evidence type="ECO:0000313" key="2">
    <source>
        <dbReference type="EMBL" id="TPP57236.1"/>
    </source>
</evidence>
<keyword evidence="1" id="KW-0812">Transmembrane</keyword>
<comment type="caution">
    <text evidence="2">The sequence shown here is derived from an EMBL/GenBank/DDBJ whole genome shotgun (WGS) entry which is preliminary data.</text>
</comment>
<gene>
    <name evidence="2" type="ORF">FGIG_08586</name>
</gene>
<organism evidence="2 3">
    <name type="scientific">Fasciola gigantica</name>
    <name type="common">Giant liver fluke</name>
    <dbReference type="NCBI Taxonomy" id="46835"/>
    <lineage>
        <taxon>Eukaryota</taxon>
        <taxon>Metazoa</taxon>
        <taxon>Spiralia</taxon>
        <taxon>Lophotrochozoa</taxon>
        <taxon>Platyhelminthes</taxon>
        <taxon>Trematoda</taxon>
        <taxon>Digenea</taxon>
        <taxon>Plagiorchiida</taxon>
        <taxon>Echinostomata</taxon>
        <taxon>Echinostomatoidea</taxon>
        <taxon>Fasciolidae</taxon>
        <taxon>Fasciola</taxon>
    </lineage>
</organism>
<proteinExistence type="predicted"/>
<keyword evidence="1" id="KW-0472">Membrane</keyword>
<accession>A0A504Y9D1</accession>
<evidence type="ECO:0000256" key="1">
    <source>
        <dbReference type="SAM" id="Phobius"/>
    </source>
</evidence>